<dbReference type="PROSITE" id="PS50234">
    <property type="entry name" value="VWFA"/>
    <property type="match status" value="1"/>
</dbReference>
<protein>
    <submittedName>
        <fullName evidence="3">VWA domain-containing protein</fullName>
    </submittedName>
</protein>
<keyword evidence="1" id="KW-0732">Signal</keyword>
<evidence type="ECO:0000259" key="2">
    <source>
        <dbReference type="PROSITE" id="PS50234"/>
    </source>
</evidence>
<keyword evidence="4" id="KW-1185">Reference proteome</keyword>
<proteinExistence type="predicted"/>
<reference evidence="3 4" key="1">
    <citation type="submission" date="2022-10" db="EMBL/GenBank/DDBJ databases">
        <title>Luteolibacter arcticus strain CCTCC AB 2014275, whole genome shotgun sequencing project.</title>
        <authorList>
            <person name="Zhao G."/>
            <person name="Shen L."/>
        </authorList>
    </citation>
    <scope>NUCLEOTIDE SEQUENCE [LARGE SCALE GENOMIC DNA]</scope>
    <source>
        <strain evidence="3 4">CCTCC AB 2014275</strain>
    </source>
</reference>
<dbReference type="PANTHER" id="PTHR45737">
    <property type="entry name" value="VON WILLEBRAND FACTOR A DOMAIN-CONTAINING PROTEIN 5A"/>
    <property type="match status" value="1"/>
</dbReference>
<evidence type="ECO:0000256" key="1">
    <source>
        <dbReference type="SAM" id="SignalP"/>
    </source>
</evidence>
<dbReference type="RefSeq" id="WP_264488492.1">
    <property type="nucleotide sequence ID" value="NZ_JAPDDT010000008.1"/>
</dbReference>
<sequence length="569" mass="61612">MPRQFFRLLAAFALALLITSCRKSGSSTSSASGSNAAADAPEPGENAIELLFTFGSEKEEWVKAVTADFNRSKLKTASGKTIFVRGVPKGSGELIDGLVEGTDQAHVASPASAAFIGVGNAKWRAKTGQDLIGPTENLVLSPVVIAMWQPMAEALGWGKQPVGWADILALSADPQGWASKGFPQWGSFKFAHTHPEFSNSGLISLFAEVYAATGKTAGLTLEDVAKPETARFLGSIERSVVHYGSSTGFFGKKMFANGPSYVSAAVLYENMVIEAAANKDSMAFPVVAIYPKEGTFWSDHPAGIVNREWVTPEHREAAKQYLAYLLARPQQQRAMEFGFRPALADLPLAAPIDVAHGVNPREPQTTLEVPQPQVMDAITRLWRENKKHSHITLVMDVSGSMNENQRMQNARIGGQELVKLLGDGDSFRLLPFNERVFPSKPAAVLKGSRPQAMAEIGSLIANGGTALYDAISTAYRDQLASATQNRDKISAIVVLTDGADTHSSIQLERLLNEIRSDNETKTIRVFTIGYDAGGQSDVLKKIADATQAKFYEGNPKNIREVFKDISTFF</sequence>
<feature type="chain" id="PRO_5046271052" evidence="1">
    <location>
        <begin position="24"/>
        <end position="569"/>
    </location>
</feature>
<evidence type="ECO:0000313" key="4">
    <source>
        <dbReference type="Proteomes" id="UP001320876"/>
    </source>
</evidence>
<dbReference type="PROSITE" id="PS51257">
    <property type="entry name" value="PROKAR_LIPOPROTEIN"/>
    <property type="match status" value="1"/>
</dbReference>
<feature type="signal peptide" evidence="1">
    <location>
        <begin position="1"/>
        <end position="23"/>
    </location>
</feature>
<dbReference type="InterPro" id="IPR036465">
    <property type="entry name" value="vWFA_dom_sf"/>
</dbReference>
<gene>
    <name evidence="3" type="ORF">OKA05_17580</name>
</gene>
<dbReference type="Pfam" id="PF00092">
    <property type="entry name" value="VWA"/>
    <property type="match status" value="1"/>
</dbReference>
<organism evidence="3 4">
    <name type="scientific">Luteolibacter arcticus</name>
    <dbReference type="NCBI Taxonomy" id="1581411"/>
    <lineage>
        <taxon>Bacteria</taxon>
        <taxon>Pseudomonadati</taxon>
        <taxon>Verrucomicrobiota</taxon>
        <taxon>Verrucomicrobiia</taxon>
        <taxon>Verrucomicrobiales</taxon>
        <taxon>Verrucomicrobiaceae</taxon>
        <taxon>Luteolibacter</taxon>
    </lineage>
</organism>
<dbReference type="Proteomes" id="UP001320876">
    <property type="component" value="Unassembled WGS sequence"/>
</dbReference>
<feature type="domain" description="VWFA" evidence="2">
    <location>
        <begin position="390"/>
        <end position="565"/>
    </location>
</feature>
<dbReference type="InterPro" id="IPR006059">
    <property type="entry name" value="SBP"/>
</dbReference>
<evidence type="ECO:0000313" key="3">
    <source>
        <dbReference type="EMBL" id="MCW1924382.1"/>
    </source>
</evidence>
<dbReference type="Gene3D" id="3.40.50.410">
    <property type="entry name" value="von Willebrand factor, type A domain"/>
    <property type="match status" value="1"/>
</dbReference>
<dbReference type="Gene3D" id="3.40.190.10">
    <property type="entry name" value="Periplasmic binding protein-like II"/>
    <property type="match status" value="2"/>
</dbReference>
<dbReference type="SUPFAM" id="SSF53850">
    <property type="entry name" value="Periplasmic binding protein-like II"/>
    <property type="match status" value="1"/>
</dbReference>
<dbReference type="SMART" id="SM00327">
    <property type="entry name" value="VWA"/>
    <property type="match status" value="1"/>
</dbReference>
<dbReference type="Pfam" id="PF13416">
    <property type="entry name" value="SBP_bac_8"/>
    <property type="match status" value="1"/>
</dbReference>
<dbReference type="EMBL" id="JAPDDT010000008">
    <property type="protein sequence ID" value="MCW1924382.1"/>
    <property type="molecule type" value="Genomic_DNA"/>
</dbReference>
<dbReference type="CDD" id="cd00198">
    <property type="entry name" value="vWFA"/>
    <property type="match status" value="1"/>
</dbReference>
<dbReference type="InterPro" id="IPR002035">
    <property type="entry name" value="VWF_A"/>
</dbReference>
<comment type="caution">
    <text evidence="3">The sequence shown here is derived from an EMBL/GenBank/DDBJ whole genome shotgun (WGS) entry which is preliminary data.</text>
</comment>
<accession>A0ABT3GLI1</accession>
<dbReference type="PANTHER" id="PTHR45737:SF6">
    <property type="entry name" value="VON WILLEBRAND FACTOR A DOMAIN-CONTAINING PROTEIN 5A"/>
    <property type="match status" value="1"/>
</dbReference>
<dbReference type="SUPFAM" id="SSF53300">
    <property type="entry name" value="vWA-like"/>
    <property type="match status" value="1"/>
</dbReference>
<name>A0ABT3GLI1_9BACT</name>